<evidence type="ECO:0000313" key="2">
    <source>
        <dbReference type="EMBL" id="RJG18695.1"/>
    </source>
</evidence>
<feature type="transmembrane region" description="Helical" evidence="1">
    <location>
        <begin position="464"/>
        <end position="487"/>
    </location>
</feature>
<dbReference type="SUPFAM" id="SSF82866">
    <property type="entry name" value="Multidrug efflux transporter AcrB transmembrane domain"/>
    <property type="match status" value="2"/>
</dbReference>
<dbReference type="EMBL" id="QYYA01000002">
    <property type="protein sequence ID" value="RJG18695.1"/>
    <property type="molecule type" value="Genomic_DNA"/>
</dbReference>
<dbReference type="Proteomes" id="UP000283734">
    <property type="component" value="Unassembled WGS sequence"/>
</dbReference>
<name>A0A418Y095_9GAMM</name>
<feature type="transmembrane region" description="Helical" evidence="1">
    <location>
        <begin position="333"/>
        <end position="354"/>
    </location>
</feature>
<evidence type="ECO:0000313" key="3">
    <source>
        <dbReference type="Proteomes" id="UP000283734"/>
    </source>
</evidence>
<keyword evidence="1" id="KW-1133">Transmembrane helix</keyword>
<protein>
    <submittedName>
        <fullName evidence="2">Efflux RND transporter permease subunit</fullName>
    </submittedName>
</protein>
<dbReference type="PANTHER" id="PTHR32063:SF18">
    <property type="entry name" value="CATION EFFLUX SYSTEM PROTEIN"/>
    <property type="match status" value="1"/>
</dbReference>
<feature type="transmembrane region" description="Helical" evidence="1">
    <location>
        <begin position="361"/>
        <end position="382"/>
    </location>
</feature>
<keyword evidence="1" id="KW-0812">Transmembrane</keyword>
<dbReference type="AlphaFoldDB" id="A0A418Y095"/>
<feature type="transmembrane region" description="Helical" evidence="1">
    <location>
        <begin position="527"/>
        <end position="547"/>
    </location>
</feature>
<dbReference type="GO" id="GO:0005886">
    <property type="term" value="C:plasma membrane"/>
    <property type="evidence" value="ECO:0007669"/>
    <property type="project" value="TreeGrafter"/>
</dbReference>
<dbReference type="PRINTS" id="PR00702">
    <property type="entry name" value="ACRIFLAVINRP"/>
</dbReference>
<dbReference type="GO" id="GO:0042910">
    <property type="term" value="F:xenobiotic transmembrane transporter activity"/>
    <property type="evidence" value="ECO:0007669"/>
    <property type="project" value="TreeGrafter"/>
</dbReference>
<keyword evidence="1" id="KW-0472">Membrane</keyword>
<dbReference type="Gene3D" id="3.30.70.1440">
    <property type="entry name" value="Multidrug efflux transporter AcrB pore domain"/>
    <property type="match status" value="1"/>
</dbReference>
<feature type="transmembrane region" description="Helical" evidence="1">
    <location>
        <begin position="860"/>
        <end position="881"/>
    </location>
</feature>
<accession>A0A418Y095</accession>
<proteinExistence type="predicted"/>
<dbReference type="InterPro" id="IPR001036">
    <property type="entry name" value="Acrflvin-R"/>
</dbReference>
<feature type="transmembrane region" description="Helical" evidence="1">
    <location>
        <begin position="914"/>
        <end position="935"/>
    </location>
</feature>
<feature type="transmembrane region" description="Helical" evidence="1">
    <location>
        <begin position="962"/>
        <end position="982"/>
    </location>
</feature>
<organism evidence="2 3">
    <name type="scientific">Alcanivorax profundi</name>
    <dbReference type="NCBI Taxonomy" id="2338368"/>
    <lineage>
        <taxon>Bacteria</taxon>
        <taxon>Pseudomonadati</taxon>
        <taxon>Pseudomonadota</taxon>
        <taxon>Gammaproteobacteria</taxon>
        <taxon>Oceanospirillales</taxon>
        <taxon>Alcanivoracaceae</taxon>
        <taxon>Alcanivorax</taxon>
    </lineage>
</organism>
<dbReference type="Pfam" id="PF00873">
    <property type="entry name" value="ACR_tran"/>
    <property type="match status" value="1"/>
</dbReference>
<dbReference type="SUPFAM" id="SSF82714">
    <property type="entry name" value="Multidrug efflux transporter AcrB TolC docking domain, DN and DC subdomains"/>
    <property type="match status" value="2"/>
</dbReference>
<dbReference type="Gene3D" id="1.20.1640.10">
    <property type="entry name" value="Multidrug efflux transporter AcrB transmembrane domain"/>
    <property type="match status" value="2"/>
</dbReference>
<keyword evidence="3" id="KW-1185">Reference proteome</keyword>
<dbReference type="Gene3D" id="3.30.2090.10">
    <property type="entry name" value="Multidrug efflux transporter AcrB TolC docking domain, DN and DC subdomains"/>
    <property type="match status" value="2"/>
</dbReference>
<comment type="caution">
    <text evidence="2">The sequence shown here is derived from an EMBL/GenBank/DDBJ whole genome shotgun (WGS) entry which is preliminary data.</text>
</comment>
<dbReference type="OrthoDB" id="9757940at2"/>
<sequence>MNIAEYSIRHKVVSWLFTLILLVGGAISFTRLGQLEDPEFTLKIAMVITQYAGASPRQVEEEVTLPVERAIQSLPYVKNVTSISSNGLSQVQVEMKPRYRASQLKQIWDELRHKMTDLQGQLPPGAGTIQVIDDFGDVYGILLAITGEGYRYQDMQDYADYLTRELVLVEGVGKVVVGGQREEQVLVEISRTRLASLGISPDRIFGLLQTQNTVNPAGKVRVGDEYIRIYPTGEFPTVQAMGNLLISDPGADELVYLRDVATIERGYAEVPGHLYRFNGGPSLTLGISFASGVNVVDVGARVDQRLAELEYQRPAGMELATVYNQPNEVDKSVSAFMLNLGEAVAIVIAVLLVFMGLRSGVLMGGVLLLTILGTFIVMKMLAIDLQRISLGALIIALGMLVDNAIVVTEGILVGMKRGLSKLQAASEVVKQTVWPLLGATVIAIMAFAPIGLSDDATGEYTNSLFWVLLISLLLSWITAITLVPFFAEQFFSDKDVGGADGEAEDPYKGRVFVLYRRLLDRAIHHRVLTLSGMGVLLVLAVLGFGFVKQAFFPPSNTPMFLVDYWLPQGSDIRATREASERLERSLLEMDSVTQVTTTIGQGAARFMLPYAPEKSYPSYAQLIVEVKDRDSIDPALAATRDLIRSEHLQAFAKVKRLMIGPSPAASIEARFSGPDPTVLRELGLKAQAIMADDGALESIRHDWRQQEKVIRPQFLEAQARRAGISREDLDNTLALNFSGRTVGLYRDGSKLLPIVARPPDDERLSANNLNDVQVWSPVYSTYIPISQVVGDFETEWENALIMRRDRKRTLTVQAEPDVLGEETADQVLRRIRPAIAALELPPGYSLTWGGEYEASSDAQAAVFGSLPMGYLFMFIITMLLFDSLRQPLVIWATVPLAIIGVTLGLLLLNAPFGFMALLGFLSLSGMLVKNGIVLVEQIKLEMESREPFEAVVLASISRVRPVCMAAITTILGMVPLLFDAFFESMAVVIMFGLGFATVLTLIVIPVLYTLAYGIKPGKDQHV</sequence>
<feature type="transmembrane region" description="Helical" evidence="1">
    <location>
        <begin position="988"/>
        <end position="1011"/>
    </location>
</feature>
<evidence type="ECO:0000256" key="1">
    <source>
        <dbReference type="SAM" id="Phobius"/>
    </source>
</evidence>
<feature type="transmembrane region" description="Helical" evidence="1">
    <location>
        <begin position="388"/>
        <end position="412"/>
    </location>
</feature>
<dbReference type="InterPro" id="IPR027463">
    <property type="entry name" value="AcrB_DN_DC_subdom"/>
</dbReference>
<dbReference type="Gene3D" id="3.30.70.1320">
    <property type="entry name" value="Multidrug efflux transporter AcrB pore domain like"/>
    <property type="match status" value="1"/>
</dbReference>
<feature type="transmembrane region" description="Helical" evidence="1">
    <location>
        <begin position="433"/>
        <end position="452"/>
    </location>
</feature>
<reference evidence="2 3" key="1">
    <citation type="submission" date="2018-09" db="EMBL/GenBank/DDBJ databases">
        <title>Alcanivorax profundi sp. nov., isolated from 1000 m-depth seawater of the Mariana Trench.</title>
        <authorList>
            <person name="Liu J."/>
        </authorList>
    </citation>
    <scope>NUCLEOTIDE SEQUENCE [LARGE SCALE GENOMIC DNA]</scope>
    <source>
        <strain evidence="2 3">MTEO17</strain>
    </source>
</reference>
<dbReference type="SUPFAM" id="SSF82693">
    <property type="entry name" value="Multidrug efflux transporter AcrB pore domain, PN1, PN2, PC1 and PC2 subdomains"/>
    <property type="match status" value="2"/>
</dbReference>
<dbReference type="RefSeq" id="WP_102791886.1">
    <property type="nucleotide sequence ID" value="NZ_QYYA01000002.1"/>
</dbReference>
<feature type="transmembrane region" description="Helical" evidence="1">
    <location>
        <begin position="888"/>
        <end position="908"/>
    </location>
</feature>
<gene>
    <name evidence="2" type="ORF">D4A39_09570</name>
</gene>
<dbReference type="Gene3D" id="3.30.70.1430">
    <property type="entry name" value="Multidrug efflux transporter AcrB pore domain"/>
    <property type="match status" value="2"/>
</dbReference>
<dbReference type="PANTHER" id="PTHR32063">
    <property type="match status" value="1"/>
</dbReference>